<dbReference type="Gene3D" id="3.40.1390.10">
    <property type="entry name" value="MurE/MurF, N-terminal domain"/>
    <property type="match status" value="1"/>
</dbReference>
<dbReference type="STRING" id="1423735.FC15_GL001410"/>
<keyword evidence="7" id="KW-1185">Reference proteome</keyword>
<dbReference type="Pfam" id="PF08245">
    <property type="entry name" value="Mur_ligase_M"/>
    <property type="match status" value="1"/>
</dbReference>
<protein>
    <submittedName>
        <fullName evidence="6">MurE protein</fullName>
    </submittedName>
</protein>
<evidence type="ECO:0000313" key="7">
    <source>
        <dbReference type="Proteomes" id="UP000051315"/>
    </source>
</evidence>
<dbReference type="Pfam" id="PF02875">
    <property type="entry name" value="Mur_ligase_C"/>
    <property type="match status" value="1"/>
</dbReference>
<dbReference type="Gene3D" id="3.40.1190.10">
    <property type="entry name" value="Mur-like, catalytic domain"/>
    <property type="match status" value="1"/>
</dbReference>
<comment type="pathway">
    <text evidence="1 3">Cell wall biogenesis; peptidoglycan biosynthesis.</text>
</comment>
<keyword evidence="3" id="KW-0961">Cell wall biogenesis/degradation</keyword>
<dbReference type="SUPFAM" id="SSF53623">
    <property type="entry name" value="MurD-like peptide ligases, catalytic domain"/>
    <property type="match status" value="1"/>
</dbReference>
<sequence length="523" mass="57947">MMAITLEACLLILKEHHILKSSAIQDNLTQRFENVAYNANDVSEKTLFFCKSNEFRPIYLQNAKDNGAIAYVAEQPYAEGNGMHALIVRNIHKAMALLAQAFYGYPQDELFVIAYTGTKGKTTSTYFTRGILNQATQGKTAMFSTVDTIIGPNPDDSFKSKLTTAESLDLFRDMRRAVDRGMTHLVMEVSSQAYKQFRVFGLTYDVGFFLNISPDHIGPNEHPNFADYLHCKLQLLVNSRKTVINAQTDYFQDVYAAATTTTDPDSIFLFAEDGFEAPEGIDIDFRYQQEEADLAQSRFKLTTHTLKAEQLKISGEYSLDLIGDYNLSNATAAIIGAGLAGAVYPETALGIAHVEIPGRMERLDVPGHGRVYVDYAHNYASMMALLTFLKKEYQDPKLIVVVGSPGDKGISRREGFAKAINQLVQHAYITNDDPGFEDPKEIADQIIEGINQTQVDVTVELDRAKAIEAAIKESQPGDVVVLAGKGTDPYQKVRGVDTPWPTDMVVAKSVLAQLNSETTRKNS</sequence>
<dbReference type="AlphaFoldDB" id="A0A0R1VYE7"/>
<comment type="similarity">
    <text evidence="2">Belongs to the MurCDEF family. MurE subfamily.</text>
</comment>
<evidence type="ECO:0000259" key="5">
    <source>
        <dbReference type="Pfam" id="PF08245"/>
    </source>
</evidence>
<dbReference type="SUPFAM" id="SSF63418">
    <property type="entry name" value="MurE/MurF N-terminal domain"/>
    <property type="match status" value="1"/>
</dbReference>
<dbReference type="GO" id="GO:0005524">
    <property type="term" value="F:ATP binding"/>
    <property type="evidence" value="ECO:0007669"/>
    <property type="project" value="InterPro"/>
</dbReference>
<dbReference type="GO" id="GO:0016881">
    <property type="term" value="F:acid-amino acid ligase activity"/>
    <property type="evidence" value="ECO:0007669"/>
    <property type="project" value="InterPro"/>
</dbReference>
<gene>
    <name evidence="6" type="ORF">FC15_GL001410</name>
</gene>
<dbReference type="GO" id="GO:0005737">
    <property type="term" value="C:cytoplasm"/>
    <property type="evidence" value="ECO:0007669"/>
    <property type="project" value="UniProtKB-SubCell"/>
</dbReference>
<dbReference type="SUPFAM" id="SSF53244">
    <property type="entry name" value="MurD-like peptide ligases, peptide-binding domain"/>
    <property type="match status" value="1"/>
</dbReference>
<keyword evidence="3" id="KW-0573">Peptidoglycan synthesis</keyword>
<evidence type="ECO:0000256" key="2">
    <source>
        <dbReference type="ARBA" id="ARBA00005898"/>
    </source>
</evidence>
<evidence type="ECO:0000259" key="4">
    <source>
        <dbReference type="Pfam" id="PF02875"/>
    </source>
</evidence>
<dbReference type="GO" id="GO:0051301">
    <property type="term" value="P:cell division"/>
    <property type="evidence" value="ECO:0007669"/>
    <property type="project" value="UniProtKB-KW"/>
</dbReference>
<keyword evidence="3" id="KW-0132">Cell division</keyword>
<dbReference type="InterPro" id="IPR035911">
    <property type="entry name" value="MurE/MurF_N"/>
</dbReference>
<dbReference type="GO" id="GO:0008360">
    <property type="term" value="P:regulation of cell shape"/>
    <property type="evidence" value="ECO:0007669"/>
    <property type="project" value="UniProtKB-KW"/>
</dbReference>
<keyword evidence="3" id="KW-0131">Cell cycle</keyword>
<dbReference type="UniPathway" id="UPA00219"/>
<dbReference type="InterPro" id="IPR004101">
    <property type="entry name" value="Mur_ligase_C"/>
</dbReference>
<dbReference type="InterPro" id="IPR036565">
    <property type="entry name" value="Mur-like_cat_sf"/>
</dbReference>
<dbReference type="PANTHER" id="PTHR23135">
    <property type="entry name" value="MUR LIGASE FAMILY MEMBER"/>
    <property type="match status" value="1"/>
</dbReference>
<dbReference type="PATRIC" id="fig|1423735.3.peg.1457"/>
<evidence type="ECO:0000256" key="3">
    <source>
        <dbReference type="RuleBase" id="RU004135"/>
    </source>
</evidence>
<feature type="domain" description="Mur ligase central" evidence="5">
    <location>
        <begin position="116"/>
        <end position="335"/>
    </location>
</feature>
<feature type="domain" description="Mur ligase C-terminal" evidence="4">
    <location>
        <begin position="358"/>
        <end position="486"/>
    </location>
</feature>
<evidence type="ECO:0000313" key="6">
    <source>
        <dbReference type="EMBL" id="KRM10434.1"/>
    </source>
</evidence>
<accession>A0A0R1VYE7</accession>
<dbReference type="NCBIfam" id="TIGR01085">
    <property type="entry name" value="murE"/>
    <property type="match status" value="1"/>
</dbReference>
<proteinExistence type="inferred from homology"/>
<organism evidence="6 7">
    <name type="scientific">Lapidilactobacillus concavus DSM 17758</name>
    <dbReference type="NCBI Taxonomy" id="1423735"/>
    <lineage>
        <taxon>Bacteria</taxon>
        <taxon>Bacillati</taxon>
        <taxon>Bacillota</taxon>
        <taxon>Bacilli</taxon>
        <taxon>Lactobacillales</taxon>
        <taxon>Lactobacillaceae</taxon>
        <taxon>Lapidilactobacillus</taxon>
    </lineage>
</organism>
<evidence type="ECO:0000256" key="1">
    <source>
        <dbReference type="ARBA" id="ARBA00004752"/>
    </source>
</evidence>
<dbReference type="GO" id="GO:0071555">
    <property type="term" value="P:cell wall organization"/>
    <property type="evidence" value="ECO:0007669"/>
    <property type="project" value="UniProtKB-KW"/>
</dbReference>
<dbReference type="InterPro" id="IPR036615">
    <property type="entry name" value="Mur_ligase_C_dom_sf"/>
</dbReference>
<dbReference type="GO" id="GO:0009252">
    <property type="term" value="P:peptidoglycan biosynthetic process"/>
    <property type="evidence" value="ECO:0007669"/>
    <property type="project" value="UniProtKB-UniPathway"/>
</dbReference>
<dbReference type="NCBIfam" id="NF001130">
    <property type="entry name" value="PRK00139.2-4"/>
    <property type="match status" value="1"/>
</dbReference>
<dbReference type="PANTHER" id="PTHR23135:SF4">
    <property type="entry name" value="UDP-N-ACETYLMURAMOYL-L-ALANYL-D-GLUTAMATE--2,6-DIAMINOPIMELATE LIGASE MURE HOMOLOG, CHLOROPLASTIC"/>
    <property type="match status" value="1"/>
</dbReference>
<dbReference type="InterPro" id="IPR013221">
    <property type="entry name" value="Mur_ligase_cen"/>
</dbReference>
<dbReference type="EMBL" id="AZFX01000038">
    <property type="protein sequence ID" value="KRM10434.1"/>
    <property type="molecule type" value="Genomic_DNA"/>
</dbReference>
<reference evidence="6 7" key="1">
    <citation type="journal article" date="2015" name="Genome Announc.">
        <title>Expanding the biotechnology potential of lactobacilli through comparative genomics of 213 strains and associated genera.</title>
        <authorList>
            <person name="Sun Z."/>
            <person name="Harris H.M."/>
            <person name="McCann A."/>
            <person name="Guo C."/>
            <person name="Argimon S."/>
            <person name="Zhang W."/>
            <person name="Yang X."/>
            <person name="Jeffery I.B."/>
            <person name="Cooney J.C."/>
            <person name="Kagawa T.F."/>
            <person name="Liu W."/>
            <person name="Song Y."/>
            <person name="Salvetti E."/>
            <person name="Wrobel A."/>
            <person name="Rasinkangas P."/>
            <person name="Parkhill J."/>
            <person name="Rea M.C."/>
            <person name="O'Sullivan O."/>
            <person name="Ritari J."/>
            <person name="Douillard F.P."/>
            <person name="Paul Ross R."/>
            <person name="Yang R."/>
            <person name="Briner A.E."/>
            <person name="Felis G.E."/>
            <person name="de Vos W.M."/>
            <person name="Barrangou R."/>
            <person name="Klaenhammer T.R."/>
            <person name="Caufield P.W."/>
            <person name="Cui Y."/>
            <person name="Zhang H."/>
            <person name="O'Toole P.W."/>
        </authorList>
    </citation>
    <scope>NUCLEOTIDE SEQUENCE [LARGE SCALE GENOMIC DNA]</scope>
    <source>
        <strain evidence="6 7">DSM 17758</strain>
    </source>
</reference>
<dbReference type="Gene3D" id="3.90.190.20">
    <property type="entry name" value="Mur ligase, C-terminal domain"/>
    <property type="match status" value="1"/>
</dbReference>
<dbReference type="Proteomes" id="UP000051315">
    <property type="component" value="Unassembled WGS sequence"/>
</dbReference>
<name>A0A0R1VYE7_9LACO</name>
<keyword evidence="3" id="KW-0133">Cell shape</keyword>
<dbReference type="InterPro" id="IPR005761">
    <property type="entry name" value="UDP-N-AcMur-Glu-dNH2Pim_ligase"/>
</dbReference>
<comment type="caution">
    <text evidence="6">The sequence shown here is derived from an EMBL/GenBank/DDBJ whole genome shotgun (WGS) entry which is preliminary data.</text>
</comment>
<comment type="subcellular location">
    <subcellularLocation>
        <location evidence="3">Cytoplasm</location>
    </subcellularLocation>
</comment>